<evidence type="ECO:0000256" key="6">
    <source>
        <dbReference type="SAM" id="MobiDB-lite"/>
    </source>
</evidence>
<dbReference type="ExpressionAtlas" id="A0A1D6LZ55">
    <property type="expression patterns" value="baseline and differential"/>
</dbReference>
<dbReference type="GO" id="GO:0006355">
    <property type="term" value="P:regulation of DNA-templated transcription"/>
    <property type="evidence" value="ECO:0007669"/>
    <property type="project" value="InterPro"/>
</dbReference>
<dbReference type="CDD" id="cd11444">
    <property type="entry name" value="bHLH_AtIBH1_like"/>
    <property type="match status" value="1"/>
</dbReference>
<dbReference type="InterPro" id="IPR044549">
    <property type="entry name" value="bHLH_AtIBH1-like"/>
</dbReference>
<dbReference type="AlphaFoldDB" id="A0A1D6LZ55"/>
<dbReference type="InterPro" id="IPR036638">
    <property type="entry name" value="HLH_DNA-bd_sf"/>
</dbReference>
<keyword evidence="9" id="KW-1185">Reference proteome</keyword>
<dbReference type="PANTHER" id="PTHR33124:SF79">
    <property type="entry name" value="OS05G0157400 PROTEIN"/>
    <property type="match status" value="1"/>
</dbReference>
<dbReference type="InterPro" id="IPR044660">
    <property type="entry name" value="IBH1-like"/>
</dbReference>
<dbReference type="EnsemblPlants" id="Zm00001eb282580_T001">
    <property type="protein sequence ID" value="Zm00001eb282580_P001"/>
    <property type="gene ID" value="Zm00001eb282580"/>
</dbReference>
<protein>
    <submittedName>
        <fullName evidence="7">Putative HLH DNA-binding domain superfamily protein</fullName>
    </submittedName>
</protein>
<evidence type="ECO:0000256" key="2">
    <source>
        <dbReference type="ARBA" id="ARBA00005510"/>
    </source>
</evidence>
<comment type="similarity">
    <text evidence="2">Belongs to the bHLH protein family.</text>
</comment>
<dbReference type="PaxDb" id="4577-GRMZM2G040364_P01"/>
<keyword evidence="4" id="KW-0804">Transcription</keyword>
<evidence type="ECO:0000256" key="1">
    <source>
        <dbReference type="ARBA" id="ARBA00004123"/>
    </source>
</evidence>
<organism evidence="7">
    <name type="scientific">Zea mays</name>
    <name type="common">Maize</name>
    <dbReference type="NCBI Taxonomy" id="4577"/>
    <lineage>
        <taxon>Eukaryota</taxon>
        <taxon>Viridiplantae</taxon>
        <taxon>Streptophyta</taxon>
        <taxon>Embryophyta</taxon>
        <taxon>Tracheophyta</taxon>
        <taxon>Spermatophyta</taxon>
        <taxon>Magnoliopsida</taxon>
        <taxon>Liliopsida</taxon>
        <taxon>Poales</taxon>
        <taxon>Poaceae</taxon>
        <taxon>PACMAD clade</taxon>
        <taxon>Panicoideae</taxon>
        <taxon>Andropogonodae</taxon>
        <taxon>Andropogoneae</taxon>
        <taxon>Tripsacinae</taxon>
        <taxon>Zea</taxon>
    </lineage>
</organism>
<evidence type="ECO:0000313" key="9">
    <source>
        <dbReference type="Proteomes" id="UP000007305"/>
    </source>
</evidence>
<sequence>MGAHTGSRCNPSASTARRTRPPPASSGMFLRRPSPAKPMSQGAAEGGKARTKSCGRRDMEVGEKMEVLRRLVPTGSCDDEVDGLLLHAASYIARLQAQVAVMQFMVDVLEDTKH</sequence>
<dbReference type="GO" id="GO:0005634">
    <property type="term" value="C:nucleus"/>
    <property type="evidence" value="ECO:0007669"/>
    <property type="project" value="UniProtKB-SubCell"/>
</dbReference>
<keyword evidence="3" id="KW-0805">Transcription regulation</keyword>
<dbReference type="OMA" id="HTGSRCN"/>
<dbReference type="eggNOG" id="ENOG502S5A4">
    <property type="taxonomic scope" value="Eukaryota"/>
</dbReference>
<name>A0A1D6LZ55_MAIZE</name>
<accession>A0A1D6LZ55</accession>
<dbReference type="Gramene" id="Zm00001eb282580_T001">
    <property type="protein sequence ID" value="Zm00001eb282580_P001"/>
    <property type="gene ID" value="Zm00001eb282580"/>
</dbReference>
<dbReference type="SMR" id="A0A1D6LZ55"/>
<feature type="region of interest" description="Disordered" evidence="6">
    <location>
        <begin position="1"/>
        <end position="60"/>
    </location>
</feature>
<evidence type="ECO:0000313" key="7">
    <source>
        <dbReference type="EMBL" id="AQK84371.1"/>
    </source>
</evidence>
<gene>
    <name evidence="7" type="ORF">ZEAMMB73_Zm00001d037569</name>
</gene>
<reference evidence="8" key="4">
    <citation type="submission" date="2021-05" db="UniProtKB">
        <authorList>
            <consortium name="EnsemblPlants"/>
        </authorList>
    </citation>
    <scope>IDENTIFICATION</scope>
    <source>
        <strain evidence="8">cv. B73</strain>
    </source>
</reference>
<dbReference type="Proteomes" id="UP000007305">
    <property type="component" value="Chromosome 6"/>
</dbReference>
<evidence type="ECO:0000256" key="3">
    <source>
        <dbReference type="ARBA" id="ARBA00023015"/>
    </source>
</evidence>
<proteinExistence type="inferred from homology"/>
<feature type="compositionally biased region" description="Polar residues" evidence="6">
    <location>
        <begin position="7"/>
        <end position="16"/>
    </location>
</feature>
<dbReference type="SUPFAM" id="SSF47459">
    <property type="entry name" value="HLH, helix-loop-helix DNA-binding domain"/>
    <property type="match status" value="1"/>
</dbReference>
<dbReference type="PANTHER" id="PTHR33124">
    <property type="entry name" value="TRANSCRIPTION FACTOR IBH1-LIKE 1"/>
    <property type="match status" value="1"/>
</dbReference>
<reference evidence="7" key="2">
    <citation type="submission" date="2015-12" db="EMBL/GenBank/DDBJ databases">
        <title>Update maize B73 reference genome by single molecule sequencing technologies.</title>
        <authorList>
            <consortium name="Maize Genome Sequencing Project"/>
            <person name="Ware D."/>
        </authorList>
    </citation>
    <scope>NUCLEOTIDE SEQUENCE</scope>
    <source>
        <tissue evidence="7">Seedling</tissue>
    </source>
</reference>
<keyword evidence="7" id="KW-0238">DNA-binding</keyword>
<comment type="subcellular location">
    <subcellularLocation>
        <location evidence="1">Nucleus</location>
    </subcellularLocation>
</comment>
<dbReference type="GO" id="GO:0046983">
    <property type="term" value="F:protein dimerization activity"/>
    <property type="evidence" value="ECO:0007669"/>
    <property type="project" value="InterPro"/>
</dbReference>
<keyword evidence="5" id="KW-0539">Nucleus</keyword>
<dbReference type="GO" id="GO:0000976">
    <property type="term" value="F:transcription cis-regulatory region binding"/>
    <property type="evidence" value="ECO:0007669"/>
    <property type="project" value="UniProtKB-ARBA"/>
</dbReference>
<dbReference type="EMBL" id="CM000782">
    <property type="protein sequence ID" value="AQK84371.1"/>
    <property type="molecule type" value="Genomic_DNA"/>
</dbReference>
<reference evidence="8" key="3">
    <citation type="submission" date="2019-07" db="EMBL/GenBank/DDBJ databases">
        <authorList>
            <person name="Seetharam A."/>
            <person name="Woodhouse M."/>
            <person name="Cannon E."/>
        </authorList>
    </citation>
    <scope>NUCLEOTIDE SEQUENCE [LARGE SCALE GENOMIC DNA]</scope>
    <source>
        <strain evidence="8">cv. B73</strain>
    </source>
</reference>
<evidence type="ECO:0000256" key="4">
    <source>
        <dbReference type="ARBA" id="ARBA00023163"/>
    </source>
</evidence>
<reference evidence="9" key="1">
    <citation type="journal article" date="2009" name="Science">
        <title>The B73 maize genome: complexity, diversity, and dynamics.</title>
        <authorList>
            <person name="Schnable P.S."/>
            <person name="Ware D."/>
            <person name="Fulton R.S."/>
            <person name="Stein J.C."/>
            <person name="Wei F."/>
            <person name="Pasternak S."/>
            <person name="Liang C."/>
            <person name="Zhang J."/>
            <person name="Fulton L."/>
            <person name="Graves T.A."/>
            <person name="Minx P."/>
            <person name="Reily A.D."/>
            <person name="Courtney L."/>
            <person name="Kruchowski S.S."/>
            <person name="Tomlinson C."/>
            <person name="Strong C."/>
            <person name="Delehaunty K."/>
            <person name="Fronick C."/>
            <person name="Courtney B."/>
            <person name="Rock S.M."/>
            <person name="Belter E."/>
            <person name="Du F."/>
            <person name="Kim K."/>
            <person name="Abbott R.M."/>
            <person name="Cotton M."/>
            <person name="Levy A."/>
            <person name="Marchetto P."/>
            <person name="Ochoa K."/>
            <person name="Jackson S.M."/>
            <person name="Gillam B."/>
            <person name="Chen W."/>
            <person name="Yan L."/>
            <person name="Higginbotham J."/>
            <person name="Cardenas M."/>
            <person name="Waligorski J."/>
            <person name="Applebaum E."/>
            <person name="Phelps L."/>
            <person name="Falcone J."/>
            <person name="Kanchi K."/>
            <person name="Thane T."/>
            <person name="Scimone A."/>
            <person name="Thane N."/>
            <person name="Henke J."/>
            <person name="Wang T."/>
            <person name="Ruppert J."/>
            <person name="Shah N."/>
            <person name="Rotter K."/>
            <person name="Hodges J."/>
            <person name="Ingenthron E."/>
            <person name="Cordes M."/>
            <person name="Kohlberg S."/>
            <person name="Sgro J."/>
            <person name="Delgado B."/>
            <person name="Mead K."/>
            <person name="Chinwalla A."/>
            <person name="Leonard S."/>
            <person name="Crouse K."/>
            <person name="Collura K."/>
            <person name="Kudrna D."/>
            <person name="Currie J."/>
            <person name="He R."/>
            <person name="Angelova A."/>
            <person name="Rajasekar S."/>
            <person name="Mueller T."/>
            <person name="Lomeli R."/>
            <person name="Scara G."/>
            <person name="Ko A."/>
            <person name="Delaney K."/>
            <person name="Wissotski M."/>
            <person name="Lopez G."/>
            <person name="Campos D."/>
            <person name="Braidotti M."/>
            <person name="Ashley E."/>
            <person name="Golser W."/>
            <person name="Kim H."/>
            <person name="Lee S."/>
            <person name="Lin J."/>
            <person name="Dujmic Z."/>
            <person name="Kim W."/>
            <person name="Talag J."/>
            <person name="Zuccolo A."/>
            <person name="Fan C."/>
            <person name="Sebastian A."/>
            <person name="Kramer M."/>
            <person name="Spiegel L."/>
            <person name="Nascimento L."/>
            <person name="Zutavern T."/>
            <person name="Miller B."/>
            <person name="Ambroise C."/>
            <person name="Muller S."/>
            <person name="Spooner W."/>
            <person name="Narechania A."/>
            <person name="Ren L."/>
            <person name="Wei S."/>
            <person name="Kumari S."/>
            <person name="Faga B."/>
            <person name="Levy M.J."/>
            <person name="McMahan L."/>
            <person name="Van Buren P."/>
            <person name="Vaughn M.W."/>
            <person name="Ying K."/>
            <person name="Yeh C.-T."/>
            <person name="Emrich S.J."/>
            <person name="Jia Y."/>
            <person name="Kalyanaraman A."/>
            <person name="Hsia A.-P."/>
            <person name="Barbazuk W.B."/>
            <person name="Baucom R.S."/>
            <person name="Brutnell T.P."/>
            <person name="Carpita N.C."/>
            <person name="Chaparro C."/>
            <person name="Chia J.-M."/>
            <person name="Deragon J.-M."/>
            <person name="Estill J.C."/>
            <person name="Fu Y."/>
            <person name="Jeddeloh J.A."/>
            <person name="Han Y."/>
            <person name="Lee H."/>
            <person name="Li P."/>
            <person name="Lisch D.R."/>
            <person name="Liu S."/>
            <person name="Liu Z."/>
            <person name="Nagel D.H."/>
            <person name="McCann M.C."/>
            <person name="SanMiguel P."/>
            <person name="Myers A.M."/>
            <person name="Nettleton D."/>
            <person name="Nguyen J."/>
            <person name="Penning B.W."/>
            <person name="Ponnala L."/>
            <person name="Schneider K.L."/>
            <person name="Schwartz D.C."/>
            <person name="Sharma A."/>
            <person name="Soderlund C."/>
            <person name="Springer N.M."/>
            <person name="Sun Q."/>
            <person name="Wang H."/>
            <person name="Waterman M."/>
            <person name="Westerman R."/>
            <person name="Wolfgruber T.K."/>
            <person name="Yang L."/>
            <person name="Yu Y."/>
            <person name="Zhang L."/>
            <person name="Zhou S."/>
            <person name="Zhu Q."/>
            <person name="Bennetzen J.L."/>
            <person name="Dawe R.K."/>
            <person name="Jiang J."/>
            <person name="Jiang N."/>
            <person name="Presting G.G."/>
            <person name="Wessler S.R."/>
            <person name="Aluru S."/>
            <person name="Martienssen R.A."/>
            <person name="Clifton S.W."/>
            <person name="McCombie W.R."/>
            <person name="Wing R.A."/>
            <person name="Wilson R.K."/>
        </authorList>
    </citation>
    <scope>NUCLEOTIDE SEQUENCE [LARGE SCALE GENOMIC DNA]</scope>
    <source>
        <strain evidence="9">cv. B73</strain>
    </source>
</reference>
<evidence type="ECO:0000313" key="8">
    <source>
        <dbReference type="EnsemblPlants" id="Zm00001eb282580_P001"/>
    </source>
</evidence>
<evidence type="ECO:0000256" key="5">
    <source>
        <dbReference type="ARBA" id="ARBA00023242"/>
    </source>
</evidence>